<dbReference type="Gene3D" id="3.40.50.11960">
    <property type="match status" value="1"/>
</dbReference>
<organism evidence="2 3">
    <name type="scientific">Diplogelasinospora grovesii</name>
    <dbReference type="NCBI Taxonomy" id="303347"/>
    <lineage>
        <taxon>Eukaryota</taxon>
        <taxon>Fungi</taxon>
        <taxon>Dikarya</taxon>
        <taxon>Ascomycota</taxon>
        <taxon>Pezizomycotina</taxon>
        <taxon>Sordariomycetes</taxon>
        <taxon>Sordariomycetidae</taxon>
        <taxon>Sordariales</taxon>
        <taxon>Diplogelasinosporaceae</taxon>
        <taxon>Diplogelasinospora</taxon>
    </lineage>
</organism>
<feature type="region of interest" description="Disordered" evidence="1">
    <location>
        <begin position="343"/>
        <end position="367"/>
    </location>
</feature>
<dbReference type="EMBL" id="MU853753">
    <property type="protein sequence ID" value="KAK3945767.1"/>
    <property type="molecule type" value="Genomic_DNA"/>
</dbReference>
<dbReference type="GO" id="GO:0016192">
    <property type="term" value="P:vesicle-mediated transport"/>
    <property type="evidence" value="ECO:0007669"/>
    <property type="project" value="InterPro"/>
</dbReference>
<sequence length="367" mass="39461">MEISNPRRILAVSLAESAEVLGKVIKDLTGTHPSPSSSVEAVDSLAGTTHILSLSTQYYKAEVPVWLDLVSSPSEWSESFLSEEAREVLSVLGGLIIVFSLPPTNPSSSSSTAETRELISQVGRVVKEGLGGWDWDGVSLAICISDHHHVDEEEGGLDEWDDLCAAAGLEFVHHSTSTTTTTKNAGDKKNEFGEKMGMQRVIEALQANDWSAPDGDLDDDDSDDSEGEHRKGGPGKGDWDPESLSFGFDRADFEGLRKAIWSSGVNDEEVEVFMNMNMGSSGSIGGPATETREGGAGKSRGGRQAGDLKVDVSDDDELNGLGGDEDIQKIEGMMLKLQAVRDMSAGMPDEQRKRMAKQAVDEVMKEL</sequence>
<name>A0AAN6S987_9PEZI</name>
<dbReference type="PANTHER" id="PTHR28043:SF1">
    <property type="entry name" value="INCREASED RECOMBINATION CENTERS PROTEIN 6"/>
    <property type="match status" value="1"/>
</dbReference>
<evidence type="ECO:0000313" key="3">
    <source>
        <dbReference type="Proteomes" id="UP001303473"/>
    </source>
</evidence>
<accession>A0AAN6S987</accession>
<protein>
    <submittedName>
        <fullName evidence="2">Alpha and gamma adaptin binding protein p34</fullName>
    </submittedName>
</protein>
<feature type="region of interest" description="Disordered" evidence="1">
    <location>
        <begin position="207"/>
        <end position="244"/>
    </location>
</feature>
<feature type="compositionally biased region" description="Acidic residues" evidence="1">
    <location>
        <begin position="215"/>
        <end position="226"/>
    </location>
</feature>
<comment type="caution">
    <text evidence="2">The sequence shown here is derived from an EMBL/GenBank/DDBJ whole genome shotgun (WGS) entry which is preliminary data.</text>
</comment>
<proteinExistence type="predicted"/>
<feature type="compositionally biased region" description="Basic and acidic residues" evidence="1">
    <location>
        <begin position="349"/>
        <end position="367"/>
    </location>
</feature>
<evidence type="ECO:0000313" key="2">
    <source>
        <dbReference type="EMBL" id="KAK3945767.1"/>
    </source>
</evidence>
<dbReference type="Pfam" id="PF10199">
    <property type="entry name" value="Adaptin_binding"/>
    <property type="match status" value="1"/>
</dbReference>
<dbReference type="AlphaFoldDB" id="A0AAN6S987"/>
<dbReference type="InterPro" id="IPR034627">
    <property type="entry name" value="Irc6"/>
</dbReference>
<reference evidence="3" key="1">
    <citation type="journal article" date="2023" name="Mol. Phylogenet. Evol.">
        <title>Genome-scale phylogeny and comparative genomics of the fungal order Sordariales.</title>
        <authorList>
            <person name="Hensen N."/>
            <person name="Bonometti L."/>
            <person name="Westerberg I."/>
            <person name="Brannstrom I.O."/>
            <person name="Guillou S."/>
            <person name="Cros-Aarteil S."/>
            <person name="Calhoun S."/>
            <person name="Haridas S."/>
            <person name="Kuo A."/>
            <person name="Mondo S."/>
            <person name="Pangilinan J."/>
            <person name="Riley R."/>
            <person name="LaButti K."/>
            <person name="Andreopoulos B."/>
            <person name="Lipzen A."/>
            <person name="Chen C."/>
            <person name="Yan M."/>
            <person name="Daum C."/>
            <person name="Ng V."/>
            <person name="Clum A."/>
            <person name="Steindorff A."/>
            <person name="Ohm R.A."/>
            <person name="Martin F."/>
            <person name="Silar P."/>
            <person name="Natvig D.O."/>
            <person name="Lalanne C."/>
            <person name="Gautier V."/>
            <person name="Ament-Velasquez S.L."/>
            <person name="Kruys A."/>
            <person name="Hutchinson M.I."/>
            <person name="Powell A.J."/>
            <person name="Barry K."/>
            <person name="Miller A.N."/>
            <person name="Grigoriev I.V."/>
            <person name="Debuchy R."/>
            <person name="Gladieux P."/>
            <person name="Hiltunen Thoren M."/>
            <person name="Johannesson H."/>
        </authorList>
    </citation>
    <scope>NUCLEOTIDE SEQUENCE [LARGE SCALE GENOMIC DNA]</scope>
    <source>
        <strain evidence="3">CBS 340.73</strain>
    </source>
</reference>
<dbReference type="GO" id="GO:0030674">
    <property type="term" value="F:protein-macromolecule adaptor activity"/>
    <property type="evidence" value="ECO:0007669"/>
    <property type="project" value="TreeGrafter"/>
</dbReference>
<feature type="region of interest" description="Disordered" evidence="1">
    <location>
        <begin position="280"/>
        <end position="324"/>
    </location>
</feature>
<gene>
    <name evidence="2" type="ORF">QBC46DRAFT_369913</name>
</gene>
<dbReference type="PANTHER" id="PTHR28043">
    <property type="entry name" value="INCREASED RECOMBINATION CENTERS PROTEIN 6"/>
    <property type="match status" value="1"/>
</dbReference>
<evidence type="ECO:0000256" key="1">
    <source>
        <dbReference type="SAM" id="MobiDB-lite"/>
    </source>
</evidence>
<dbReference type="Proteomes" id="UP001303473">
    <property type="component" value="Unassembled WGS sequence"/>
</dbReference>
<keyword evidence="3" id="KW-1185">Reference proteome</keyword>